<dbReference type="GO" id="GO:0006412">
    <property type="term" value="P:translation"/>
    <property type="evidence" value="ECO:0007669"/>
    <property type="project" value="UniProtKB-UniRule"/>
</dbReference>
<dbReference type="InterPro" id="IPR001790">
    <property type="entry name" value="Ribosomal_uL10"/>
</dbReference>
<accession>A0A2M7B4X9</accession>
<dbReference type="GO" id="GO:0070180">
    <property type="term" value="F:large ribosomal subunit rRNA binding"/>
    <property type="evidence" value="ECO:0007669"/>
    <property type="project" value="UniProtKB-UniRule"/>
</dbReference>
<keyword evidence="2 5" id="KW-0689">Ribosomal protein</keyword>
<dbReference type="AlphaFoldDB" id="A0A2M7B4X9"/>
<evidence type="ECO:0000256" key="2">
    <source>
        <dbReference type="ARBA" id="ARBA00022980"/>
    </source>
</evidence>
<dbReference type="PANTHER" id="PTHR11560">
    <property type="entry name" value="39S RIBOSOMAL PROTEIN L10, MITOCHONDRIAL"/>
    <property type="match status" value="1"/>
</dbReference>
<evidence type="ECO:0000256" key="4">
    <source>
        <dbReference type="ARBA" id="ARBA00035202"/>
    </source>
</evidence>
<keyword evidence="5" id="KW-0699">rRNA-binding</keyword>
<evidence type="ECO:0000256" key="1">
    <source>
        <dbReference type="ARBA" id="ARBA00008889"/>
    </source>
</evidence>
<sequence>MALTKVQKQKILKDLKEKVDRQKAIVFADFKGLKVKDLSNLRKEMKKKDCELKVAKKTLISSVFKEKKIKGVDVKKLEGEIALGFGYKDEILPFKLLYEFSKGNENLKVLGGLIGQEFIDKEKANELGQLPGHKELLARLVGSISAPLSGMVNVLQGNIKGLIYALSAIKK</sequence>
<dbReference type="GO" id="GO:1990904">
    <property type="term" value="C:ribonucleoprotein complex"/>
    <property type="evidence" value="ECO:0007669"/>
    <property type="project" value="UniProtKB-KW"/>
</dbReference>
<dbReference type="InterPro" id="IPR047865">
    <property type="entry name" value="Ribosomal_uL10_bac_type"/>
</dbReference>
<dbReference type="InterPro" id="IPR022973">
    <property type="entry name" value="Ribosomal_uL10_bac"/>
</dbReference>
<proteinExistence type="inferred from homology"/>
<dbReference type="InterPro" id="IPR043141">
    <property type="entry name" value="Ribosomal_uL10-like_sf"/>
</dbReference>
<keyword evidence="3 5" id="KW-0687">Ribonucleoprotein</keyword>
<dbReference type="Pfam" id="PF00466">
    <property type="entry name" value="Ribosomal_L10"/>
    <property type="match status" value="1"/>
</dbReference>
<evidence type="ECO:0000313" key="7">
    <source>
        <dbReference type="Proteomes" id="UP000228949"/>
    </source>
</evidence>
<comment type="similarity">
    <text evidence="1 5">Belongs to the universal ribosomal protein uL10 family.</text>
</comment>
<dbReference type="Proteomes" id="UP000228949">
    <property type="component" value="Unassembled WGS sequence"/>
</dbReference>
<dbReference type="NCBIfam" id="NF000955">
    <property type="entry name" value="PRK00099.1-1"/>
    <property type="match status" value="1"/>
</dbReference>
<dbReference type="SUPFAM" id="SSF160369">
    <property type="entry name" value="Ribosomal protein L10-like"/>
    <property type="match status" value="1"/>
</dbReference>
<organism evidence="6 7">
    <name type="scientific">Candidatus Wolfebacteria bacterium CG03_land_8_20_14_0_80_40_12</name>
    <dbReference type="NCBI Taxonomy" id="1975069"/>
    <lineage>
        <taxon>Bacteria</taxon>
        <taxon>Candidatus Wolfeibacteriota</taxon>
    </lineage>
</organism>
<name>A0A2M7B4X9_9BACT</name>
<dbReference type="Gene3D" id="6.10.250.290">
    <property type="match status" value="1"/>
</dbReference>
<protein>
    <recommendedName>
        <fullName evidence="4 5">Large ribosomal subunit protein uL10</fullName>
    </recommendedName>
</protein>
<dbReference type="GO" id="GO:0005840">
    <property type="term" value="C:ribosome"/>
    <property type="evidence" value="ECO:0007669"/>
    <property type="project" value="UniProtKB-KW"/>
</dbReference>
<dbReference type="CDD" id="cd05797">
    <property type="entry name" value="Ribosomal_L10"/>
    <property type="match status" value="1"/>
</dbReference>
<keyword evidence="5" id="KW-0694">RNA-binding</keyword>
<dbReference type="HAMAP" id="MF_00362">
    <property type="entry name" value="Ribosomal_uL10"/>
    <property type="match status" value="1"/>
</dbReference>
<dbReference type="EMBL" id="PEVJ01000069">
    <property type="protein sequence ID" value="PIU98176.1"/>
    <property type="molecule type" value="Genomic_DNA"/>
</dbReference>
<comment type="subunit">
    <text evidence="5">Part of the ribosomal stalk of the 50S ribosomal subunit. The N-terminus interacts with L11 and the large rRNA to form the base of the stalk. The C-terminus forms an elongated spine to which L12 dimers bind in a sequential fashion forming a multimeric L10(L12)X complex.</text>
</comment>
<gene>
    <name evidence="5 6" type="primary">rplJ</name>
    <name evidence="6" type="ORF">COS61_02850</name>
</gene>
<evidence type="ECO:0000256" key="5">
    <source>
        <dbReference type="HAMAP-Rule" id="MF_00362"/>
    </source>
</evidence>
<reference evidence="7" key="1">
    <citation type="submission" date="2017-09" db="EMBL/GenBank/DDBJ databases">
        <title>Depth-based differentiation of microbial function through sediment-hosted aquifers and enrichment of novel symbionts in the deep terrestrial subsurface.</title>
        <authorList>
            <person name="Probst A.J."/>
            <person name="Ladd B."/>
            <person name="Jarett J.K."/>
            <person name="Geller-Mcgrath D.E."/>
            <person name="Sieber C.M.K."/>
            <person name="Emerson J.B."/>
            <person name="Anantharaman K."/>
            <person name="Thomas B.C."/>
            <person name="Malmstrom R."/>
            <person name="Stieglmeier M."/>
            <person name="Klingl A."/>
            <person name="Woyke T."/>
            <person name="Ryan C.M."/>
            <person name="Banfield J.F."/>
        </authorList>
    </citation>
    <scope>NUCLEOTIDE SEQUENCE [LARGE SCALE GENOMIC DNA]</scope>
</reference>
<comment type="caution">
    <text evidence="6">The sequence shown here is derived from an EMBL/GenBank/DDBJ whole genome shotgun (WGS) entry which is preliminary data.</text>
</comment>
<evidence type="ECO:0000313" key="6">
    <source>
        <dbReference type="EMBL" id="PIU98176.1"/>
    </source>
</evidence>
<comment type="function">
    <text evidence="5">Forms part of the ribosomal stalk, playing a central role in the interaction of the ribosome with GTP-bound translation factors.</text>
</comment>
<evidence type="ECO:0000256" key="3">
    <source>
        <dbReference type="ARBA" id="ARBA00023274"/>
    </source>
</evidence>
<dbReference type="Gene3D" id="3.30.70.1730">
    <property type="match status" value="1"/>
</dbReference>